<sequence>MNNKLRFLIVLLLLLSMIFVLNRYVISTKKYTIPIESVNKNIFKNKLLDDVIEDFDKKYKSTKFEISKFTNKEVDSNIYFYSQIFGYTESYFIIEYNDFEVTQLIFNFSNASKENFEDITEIIYLLIEISDNDIKSVEAKSIILNMFKELKNNKDRVTLVYDNNLVYTLNIFNNNSIRFTIK</sequence>
<evidence type="ECO:0000313" key="1">
    <source>
        <dbReference type="EMBL" id="NYV28041.1"/>
    </source>
</evidence>
<evidence type="ECO:0000313" key="2">
    <source>
        <dbReference type="Proteomes" id="UP000526184"/>
    </source>
</evidence>
<comment type="caution">
    <text evidence="1">The sequence shown here is derived from an EMBL/GenBank/DDBJ whole genome shotgun (WGS) entry which is preliminary data.</text>
</comment>
<organism evidence="1 2">
    <name type="scientific">Streptobacillus felis</name>
    <dbReference type="NCBI Taxonomy" id="1384509"/>
    <lineage>
        <taxon>Bacteria</taxon>
        <taxon>Fusobacteriati</taxon>
        <taxon>Fusobacteriota</taxon>
        <taxon>Fusobacteriia</taxon>
        <taxon>Fusobacteriales</taxon>
        <taxon>Leptotrichiaceae</taxon>
        <taxon>Streptobacillus</taxon>
    </lineage>
</organism>
<protein>
    <submittedName>
        <fullName evidence="1">Uncharacterized protein</fullName>
    </submittedName>
</protein>
<accession>A0A7Z0T791</accession>
<dbReference type="EMBL" id="JABMKT010000019">
    <property type="protein sequence ID" value="NYV28041.1"/>
    <property type="molecule type" value="Genomic_DNA"/>
</dbReference>
<name>A0A7Z0T791_9FUSO</name>
<proteinExistence type="predicted"/>
<dbReference type="Proteomes" id="UP000526184">
    <property type="component" value="Unassembled WGS sequence"/>
</dbReference>
<reference evidence="1 2" key="1">
    <citation type="submission" date="2020-05" db="EMBL/GenBank/DDBJ databases">
        <title>Streptobacillus felis strain LHL191014123.</title>
        <authorList>
            <person name="Fawzy A."/>
            <person name="Rau J."/>
            <person name="Risse K."/>
            <person name="Schauerte N."/>
            <person name="Geiger C."/>
            <person name="Blom J."/>
            <person name="Imirzalioglu C."/>
            <person name="Falgenhauer J."/>
            <person name="Bach A."/>
            <person name="Herden C."/>
            <person name="Eisenberg T."/>
        </authorList>
    </citation>
    <scope>NUCLEOTIDE SEQUENCE [LARGE SCALE GENOMIC DNA]</scope>
    <source>
        <strain evidence="1 2">LHL191014123</strain>
    </source>
</reference>
<gene>
    <name evidence="1" type="ORF">HP397_04340</name>
</gene>
<keyword evidence="2" id="KW-1185">Reference proteome</keyword>
<dbReference type="AlphaFoldDB" id="A0A7Z0T791"/>
<dbReference type="OrthoDB" id="95436at2"/>
<dbReference type="RefSeq" id="WP_067320908.1">
    <property type="nucleotide sequence ID" value="NZ_CBCRWS010000015.1"/>
</dbReference>